<evidence type="ECO:0000256" key="1">
    <source>
        <dbReference type="SAM" id="MobiDB-lite"/>
    </source>
</evidence>
<dbReference type="AlphaFoldDB" id="A0AAE9AF52"/>
<protein>
    <submittedName>
        <fullName evidence="3">Uncharacterized protein</fullName>
    </submittedName>
</protein>
<evidence type="ECO:0000313" key="5">
    <source>
        <dbReference type="Proteomes" id="UP000827892"/>
    </source>
</evidence>
<dbReference type="Proteomes" id="UP000827892">
    <property type="component" value="Chromosome IV"/>
</dbReference>
<name>A0AAE9AF52_CAEBR</name>
<feature type="region of interest" description="Disordered" evidence="1">
    <location>
        <begin position="236"/>
        <end position="256"/>
    </location>
</feature>
<keyword evidence="6" id="KW-1185">Reference proteome</keyword>
<evidence type="ECO:0000313" key="4">
    <source>
        <dbReference type="EMBL" id="UMM26940.1"/>
    </source>
</evidence>
<evidence type="ECO:0000313" key="3">
    <source>
        <dbReference type="EMBL" id="ULT93675.1"/>
    </source>
</evidence>
<dbReference type="Proteomes" id="UP000829354">
    <property type="component" value="Chromosome IV"/>
</dbReference>
<organism evidence="3 5">
    <name type="scientific">Caenorhabditis briggsae</name>
    <dbReference type="NCBI Taxonomy" id="6238"/>
    <lineage>
        <taxon>Eukaryota</taxon>
        <taxon>Metazoa</taxon>
        <taxon>Ecdysozoa</taxon>
        <taxon>Nematoda</taxon>
        <taxon>Chromadorea</taxon>
        <taxon>Rhabditida</taxon>
        <taxon>Rhabditina</taxon>
        <taxon>Rhabditomorpha</taxon>
        <taxon>Rhabditoidea</taxon>
        <taxon>Rhabditidae</taxon>
        <taxon>Peloderinae</taxon>
        <taxon>Caenorhabditis</taxon>
    </lineage>
</organism>
<evidence type="ECO:0000313" key="6">
    <source>
        <dbReference type="Proteomes" id="UP000829354"/>
    </source>
</evidence>
<feature type="signal peptide" evidence="2">
    <location>
        <begin position="1"/>
        <end position="16"/>
    </location>
</feature>
<reference evidence="3 5" key="2">
    <citation type="submission" date="2022-05" db="EMBL/GenBank/DDBJ databases">
        <title>Chromosome-level reference genomes for two strains of Caenorhabditis briggsae: an improved platform for comparative genomics.</title>
        <authorList>
            <person name="Stevens L."/>
            <person name="Andersen E.C."/>
        </authorList>
    </citation>
    <scope>NUCLEOTIDE SEQUENCE [LARGE SCALE GENOMIC DNA]</scope>
    <source>
        <strain evidence="3">QX1410_ONT</strain>
        <tissue evidence="3">Whole-organism</tissue>
    </source>
</reference>
<dbReference type="EMBL" id="CP092623">
    <property type="protein sequence ID" value="UMM26940.1"/>
    <property type="molecule type" value="Genomic_DNA"/>
</dbReference>
<evidence type="ECO:0000256" key="2">
    <source>
        <dbReference type="SAM" id="SignalP"/>
    </source>
</evidence>
<feature type="chain" id="PRO_5044706672" evidence="2">
    <location>
        <begin position="17"/>
        <end position="274"/>
    </location>
</feature>
<dbReference type="EMBL" id="CP090894">
    <property type="protein sequence ID" value="ULT93675.1"/>
    <property type="molecule type" value="Genomic_DNA"/>
</dbReference>
<proteinExistence type="predicted"/>
<reference evidence="4 6" key="1">
    <citation type="submission" date="2022-04" db="EMBL/GenBank/DDBJ databases">
        <title>Chromosome-level reference genomes for two strains of Caenorhabditis briggsae: an improved platform for comparative genomics.</title>
        <authorList>
            <person name="Stevens L."/>
            <person name="Andersen E."/>
        </authorList>
    </citation>
    <scope>NUCLEOTIDE SEQUENCE [LARGE SCALE GENOMIC DNA]</scope>
    <source>
        <strain evidence="4">VX34</strain>
        <tissue evidence="4">Whole-organism</tissue>
    </source>
</reference>
<sequence>MRIWWIFMGIITPIHGFLWTLFGGGNNCNCCQCAAAPSPPRFPATHPNFFASPTLVPQFQNSYSYSYSPPAPPAPPASAPIYSIPAPDLITTTDNYRGPPAASPISQEQLDNERKYATNQVVYHSESRPVTTSEYGDQSLTQLEEELAAEKYKYNQQKEKEEKKKQGKIKVFKIKPHKSSRVSIGMVEWQTSQVAKLIPDTNEKAVDKFIEATSDANEVGNDNESLEEFIPIEIGSEPEYADEEPAGPPPNVRNRISHDPVLVNSIVNRRRFIL</sequence>
<gene>
    <name evidence="3" type="ORF">L3Y34_003281</name>
    <name evidence="4" type="ORF">L5515_010435</name>
</gene>
<accession>A0AAE9AF52</accession>
<keyword evidence="2" id="KW-0732">Signal</keyword>
<dbReference type="OMA" id="PRFPATH"/>
<dbReference type="KEGG" id="cbr:CBG_22382"/>